<dbReference type="OrthoDB" id="5419752at2759"/>
<dbReference type="GO" id="GO:0006614">
    <property type="term" value="P:SRP-dependent cotranslational protein targeting to membrane"/>
    <property type="evidence" value="ECO:0000318"/>
    <property type="project" value="GO_Central"/>
</dbReference>
<organism evidence="3 4">
    <name type="scientific">Eremothecium gossypii (strain ATCC 10895 / CBS 109.51 / FGSC 9923 / NRRL Y-1056)</name>
    <name type="common">Yeast</name>
    <name type="synonym">Ashbya gossypii</name>
    <dbReference type="NCBI Taxonomy" id="284811"/>
    <lineage>
        <taxon>Eukaryota</taxon>
        <taxon>Fungi</taxon>
        <taxon>Dikarya</taxon>
        <taxon>Ascomycota</taxon>
        <taxon>Saccharomycotina</taxon>
        <taxon>Saccharomycetes</taxon>
        <taxon>Saccharomycetales</taxon>
        <taxon>Saccharomycetaceae</taxon>
        <taxon>Eremothecium</taxon>
    </lineage>
</organism>
<accession>Q75DP2</accession>
<dbReference type="PANTHER" id="PTHR12834:SF12">
    <property type="entry name" value="SIGNAL RECOGNITION PARTICLE 9 KDA PROTEIN"/>
    <property type="match status" value="1"/>
</dbReference>
<feature type="region of interest" description="Disordered" evidence="1">
    <location>
        <begin position="115"/>
        <end position="137"/>
    </location>
</feature>
<keyword evidence="4" id="KW-1185">Reference proteome</keyword>
<protein>
    <submittedName>
        <fullName evidence="3">ABL025Cp</fullName>
    </submittedName>
</protein>
<feature type="domain" description="SRP9" evidence="2">
    <location>
        <begin position="3"/>
        <end position="78"/>
    </location>
</feature>
<proteinExistence type="predicted"/>
<name>Q75DP2_EREGS</name>
<dbReference type="HOGENOM" id="CLU_104695_1_0_1"/>
<evidence type="ECO:0000313" key="3">
    <source>
        <dbReference type="EMBL" id="AAS50746.2"/>
    </source>
</evidence>
<dbReference type="FunCoup" id="Q75DP2">
    <property type="interactions" value="55"/>
</dbReference>
<reference evidence="3 4" key="1">
    <citation type="journal article" date="2004" name="Science">
        <title>The Ashbya gossypii genome as a tool for mapping the ancient Saccharomyces cerevisiae genome.</title>
        <authorList>
            <person name="Dietrich F.S."/>
            <person name="Voegeli S."/>
            <person name="Brachat S."/>
            <person name="Lerch A."/>
            <person name="Gates K."/>
            <person name="Steiner S."/>
            <person name="Mohr C."/>
            <person name="Pohlmann R."/>
            <person name="Luedi P."/>
            <person name="Choi S."/>
            <person name="Wing R.A."/>
            <person name="Flavier A."/>
            <person name="Gaffney T.D."/>
            <person name="Philippsen P."/>
        </authorList>
    </citation>
    <scope>NUCLEOTIDE SEQUENCE [LARGE SCALE GENOMIC DNA]</scope>
    <source>
        <strain evidence="4">ATCC 10895 / CBS 109.51 / FGSC 9923 / NRRL Y-1056</strain>
    </source>
</reference>
<dbReference type="GO" id="GO:0005786">
    <property type="term" value="C:signal recognition particle, endoplasmic reticulum targeting"/>
    <property type="evidence" value="ECO:0000318"/>
    <property type="project" value="GO_Central"/>
</dbReference>
<dbReference type="RefSeq" id="NP_982922.2">
    <property type="nucleotide sequence ID" value="NM_208275.2"/>
</dbReference>
<dbReference type="InterPro" id="IPR039914">
    <property type="entry name" value="SRP9-like"/>
</dbReference>
<dbReference type="eggNOG" id="ENOG502S2CK">
    <property type="taxonomic scope" value="Eukaryota"/>
</dbReference>
<dbReference type="Proteomes" id="UP000000591">
    <property type="component" value="Chromosome II"/>
</dbReference>
<dbReference type="KEGG" id="ago:AGOS_ABL025C"/>
<dbReference type="InterPro" id="IPR039432">
    <property type="entry name" value="SRP9_dom"/>
</dbReference>
<reference evidence="4" key="2">
    <citation type="journal article" date="2013" name="G3 (Bethesda)">
        <title>Genomes of Ashbya fungi isolated from insects reveal four mating-type loci, numerous translocations, lack of transposons, and distinct gene duplications.</title>
        <authorList>
            <person name="Dietrich F.S."/>
            <person name="Voegeli S."/>
            <person name="Kuo S."/>
            <person name="Philippsen P."/>
        </authorList>
    </citation>
    <scope>GENOME REANNOTATION</scope>
    <source>
        <strain evidence="4">ATCC 10895 / CBS 109.51 / FGSC 9923 / NRRL Y-1056</strain>
    </source>
</reference>
<evidence type="ECO:0000259" key="2">
    <source>
        <dbReference type="Pfam" id="PF05486"/>
    </source>
</evidence>
<dbReference type="STRING" id="284811.Q75DP2"/>
<dbReference type="Pfam" id="PF05486">
    <property type="entry name" value="SRP9-21"/>
    <property type="match status" value="1"/>
</dbReference>
<sequence length="137" mass="14880">MSVKPVDSFIKDSLQLLCANPSQTLVSFRYRGGSAEGSAAEVRFRTHNSHLGLHYKFKTRRQKDVSRVLSALGPRGVNVVAVGTERRKRKQASRDLVGMATLLVNADVKQHVPEPAAAAAAAGSSRAKKSKKKGKKR</sequence>
<dbReference type="InParanoid" id="Q75DP2"/>
<feature type="compositionally biased region" description="Low complexity" evidence="1">
    <location>
        <begin position="116"/>
        <end position="125"/>
    </location>
</feature>
<dbReference type="EMBL" id="AE016815">
    <property type="protein sequence ID" value="AAS50746.2"/>
    <property type="molecule type" value="Genomic_DNA"/>
</dbReference>
<dbReference type="AlphaFoldDB" id="Q75DP2"/>
<dbReference type="PANTHER" id="PTHR12834">
    <property type="entry name" value="SIGNAL RECOGNITION PARTICLE 9 KDA PROTEIN"/>
    <property type="match status" value="1"/>
</dbReference>
<dbReference type="OMA" id="EPNSGKC"/>
<dbReference type="GeneID" id="4619014"/>
<gene>
    <name evidence="3" type="ORF">AGOS_ABL025C</name>
</gene>
<evidence type="ECO:0000313" key="4">
    <source>
        <dbReference type="Proteomes" id="UP000000591"/>
    </source>
</evidence>
<feature type="compositionally biased region" description="Basic residues" evidence="1">
    <location>
        <begin position="126"/>
        <end position="137"/>
    </location>
</feature>
<evidence type="ECO:0000256" key="1">
    <source>
        <dbReference type="SAM" id="MobiDB-lite"/>
    </source>
</evidence>